<comment type="caution">
    <text evidence="1">The sequence shown here is derived from an EMBL/GenBank/DDBJ whole genome shotgun (WGS) entry which is preliminary data.</text>
</comment>
<proteinExistence type="predicted"/>
<dbReference type="EMBL" id="JBEPNJ010000021">
    <property type="protein sequence ID" value="MET3774049.1"/>
    <property type="molecule type" value="Genomic_DNA"/>
</dbReference>
<keyword evidence="2" id="KW-1185">Reference proteome</keyword>
<name>A0ACC6TK22_9MICC</name>
<gene>
    <name evidence="1" type="ORF">ABIC98_003719</name>
</gene>
<protein>
    <submittedName>
        <fullName evidence="1">Uncharacterized protein</fullName>
    </submittedName>
</protein>
<dbReference type="Proteomes" id="UP001549207">
    <property type="component" value="Unassembled WGS sequence"/>
</dbReference>
<sequence>MMKGSAMGWFTEGTEHEGYVVCVFADGLYGSGGRWMEIDVMTPDGRPVEHETDPDRRAWRSPSQVVGWRVACSCDPFREHVILDPFWIRVWDLADEDVAAGRIYAGPPASADAADISDREDLEPVFLDVWRRHVAPDLSLHTIGTLSRSLKELEAQLDDAVAAARRAGVSWDKIGRAFGISRQGAQKRWETVSAAVVGRTEDN</sequence>
<accession>A0ACC6TK22</accession>
<evidence type="ECO:0000313" key="2">
    <source>
        <dbReference type="Proteomes" id="UP001549207"/>
    </source>
</evidence>
<organism evidence="1 2">
    <name type="scientific">Arthrobacter nitrophenolicus</name>
    <dbReference type="NCBI Taxonomy" id="683150"/>
    <lineage>
        <taxon>Bacteria</taxon>
        <taxon>Bacillati</taxon>
        <taxon>Actinomycetota</taxon>
        <taxon>Actinomycetes</taxon>
        <taxon>Micrococcales</taxon>
        <taxon>Micrococcaceae</taxon>
        <taxon>Arthrobacter</taxon>
    </lineage>
</organism>
<evidence type="ECO:0000313" key="1">
    <source>
        <dbReference type="EMBL" id="MET3774049.1"/>
    </source>
</evidence>
<reference evidence="1" key="1">
    <citation type="submission" date="2024-06" db="EMBL/GenBank/DDBJ databases">
        <title>Genomic Encyclopedia of Type Strains, Phase IV (KMG-IV): sequencing the most valuable type-strain genomes for metagenomic binning, comparative biology and taxonomic classification.</title>
        <authorList>
            <person name="Goeker M."/>
        </authorList>
    </citation>
    <scope>NUCLEOTIDE SEQUENCE</scope>
    <source>
        <strain evidence="1">SJCon</strain>
    </source>
</reference>